<evidence type="ECO:0000256" key="6">
    <source>
        <dbReference type="PROSITE-ProRule" id="PRU00239"/>
    </source>
</evidence>
<dbReference type="Gene3D" id="3.90.70.10">
    <property type="entry name" value="Cysteine proteinases"/>
    <property type="match status" value="1"/>
</dbReference>
<dbReference type="InterPro" id="IPR001300">
    <property type="entry name" value="Peptidase_C2_calpain_cat"/>
</dbReference>
<evidence type="ECO:0000256" key="5">
    <source>
        <dbReference type="PIRSR" id="PIRSR622684-1"/>
    </source>
</evidence>
<dbReference type="GO" id="GO:0006508">
    <property type="term" value="P:proteolysis"/>
    <property type="evidence" value="ECO:0007669"/>
    <property type="project" value="UniProtKB-KW"/>
</dbReference>
<dbReference type="PROSITE" id="PS50203">
    <property type="entry name" value="CALPAIN_CAT"/>
    <property type="match status" value="1"/>
</dbReference>
<gene>
    <name evidence="9" type="ORF">MGAL_10B091863</name>
</gene>
<keyword evidence="3 6" id="KW-0378">Hydrolase</keyword>
<proteinExistence type="inferred from homology"/>
<dbReference type="CDD" id="cd00044">
    <property type="entry name" value="CysPc"/>
    <property type="match status" value="1"/>
</dbReference>
<dbReference type="Pfam" id="PF01067">
    <property type="entry name" value="Calpain_III"/>
    <property type="match status" value="1"/>
</dbReference>
<dbReference type="AlphaFoldDB" id="A0A8B6C0P8"/>
<evidence type="ECO:0000256" key="2">
    <source>
        <dbReference type="ARBA" id="ARBA00022670"/>
    </source>
</evidence>
<protein>
    <submittedName>
        <fullName evidence="9">Calpain-2</fullName>
        <ecNumber evidence="9">3.4.22.53</ecNumber>
    </submittedName>
</protein>
<dbReference type="OrthoDB" id="424753at2759"/>
<dbReference type="EC" id="3.4.22.53" evidence="9"/>
<evidence type="ECO:0000256" key="3">
    <source>
        <dbReference type="ARBA" id="ARBA00022801"/>
    </source>
</evidence>
<dbReference type="Proteomes" id="UP000596742">
    <property type="component" value="Unassembled WGS sequence"/>
</dbReference>
<comment type="similarity">
    <text evidence="1">Belongs to the peptidase C2 family.</text>
</comment>
<dbReference type="InterPro" id="IPR038765">
    <property type="entry name" value="Papain-like_cys_pep_sf"/>
</dbReference>
<evidence type="ECO:0000259" key="8">
    <source>
        <dbReference type="PROSITE" id="PS50203"/>
    </source>
</evidence>
<keyword evidence="2 6" id="KW-0645">Protease</keyword>
<feature type="domain" description="Calpain catalytic" evidence="8">
    <location>
        <begin position="68"/>
        <end position="371"/>
    </location>
</feature>
<reference evidence="9" key="1">
    <citation type="submission" date="2018-11" db="EMBL/GenBank/DDBJ databases">
        <authorList>
            <person name="Alioto T."/>
            <person name="Alioto T."/>
        </authorList>
    </citation>
    <scope>NUCLEOTIDE SEQUENCE</scope>
</reference>
<feature type="active site" evidence="5 6">
    <location>
        <position position="312"/>
    </location>
</feature>
<dbReference type="Gene3D" id="2.60.120.380">
    <property type="match status" value="1"/>
</dbReference>
<dbReference type="SUPFAM" id="SSF49758">
    <property type="entry name" value="Calpain large subunit, middle domain (domain III)"/>
    <property type="match status" value="1"/>
</dbReference>
<dbReference type="Pfam" id="PF00648">
    <property type="entry name" value="Peptidase_C2"/>
    <property type="match status" value="1"/>
</dbReference>
<dbReference type="GO" id="GO:0004198">
    <property type="term" value="F:calcium-dependent cysteine-type endopeptidase activity"/>
    <property type="evidence" value="ECO:0007669"/>
    <property type="project" value="UniProtKB-EC"/>
</dbReference>
<name>A0A8B6C0P8_MYTGA</name>
<dbReference type="InterPro" id="IPR022683">
    <property type="entry name" value="Calpain_III"/>
</dbReference>
<evidence type="ECO:0000256" key="7">
    <source>
        <dbReference type="SAM" id="MobiDB-lite"/>
    </source>
</evidence>
<dbReference type="PANTHER" id="PTHR10183:SF379">
    <property type="entry name" value="CALPAIN-5"/>
    <property type="match status" value="1"/>
</dbReference>
<dbReference type="PANTHER" id="PTHR10183">
    <property type="entry name" value="CALPAIN"/>
    <property type="match status" value="1"/>
</dbReference>
<feature type="compositionally biased region" description="Polar residues" evidence="7">
    <location>
        <begin position="546"/>
        <end position="557"/>
    </location>
</feature>
<evidence type="ECO:0000256" key="4">
    <source>
        <dbReference type="ARBA" id="ARBA00022807"/>
    </source>
</evidence>
<feature type="region of interest" description="Disordered" evidence="7">
    <location>
        <begin position="538"/>
        <end position="557"/>
    </location>
</feature>
<dbReference type="InterPro" id="IPR022682">
    <property type="entry name" value="Calpain_domain_III"/>
</dbReference>
<organism evidence="9 10">
    <name type="scientific">Mytilus galloprovincialis</name>
    <name type="common">Mediterranean mussel</name>
    <dbReference type="NCBI Taxonomy" id="29158"/>
    <lineage>
        <taxon>Eukaryota</taxon>
        <taxon>Metazoa</taxon>
        <taxon>Spiralia</taxon>
        <taxon>Lophotrochozoa</taxon>
        <taxon>Mollusca</taxon>
        <taxon>Bivalvia</taxon>
        <taxon>Autobranchia</taxon>
        <taxon>Pteriomorphia</taxon>
        <taxon>Mytilida</taxon>
        <taxon>Mytiloidea</taxon>
        <taxon>Mytilidae</taxon>
        <taxon>Mytilinae</taxon>
        <taxon>Mytilus</taxon>
    </lineage>
</organism>
<feature type="active site" evidence="5 6">
    <location>
        <position position="123"/>
    </location>
</feature>
<comment type="caution">
    <text evidence="9">The sequence shown here is derived from an EMBL/GenBank/DDBJ whole genome shotgun (WGS) entry which is preliminary data.</text>
</comment>
<feature type="active site" evidence="5 6">
    <location>
        <position position="288"/>
    </location>
</feature>
<dbReference type="SMART" id="SM00230">
    <property type="entry name" value="CysPc"/>
    <property type="match status" value="1"/>
</dbReference>
<dbReference type="SMART" id="SM00720">
    <property type="entry name" value="calpain_III"/>
    <property type="match status" value="1"/>
</dbReference>
<dbReference type="InterPro" id="IPR036213">
    <property type="entry name" value="Calpain_III_sf"/>
</dbReference>
<keyword evidence="10" id="KW-1185">Reference proteome</keyword>
<dbReference type="PRINTS" id="PR00704">
    <property type="entry name" value="CALPAIN"/>
</dbReference>
<evidence type="ECO:0000313" key="9">
    <source>
        <dbReference type="EMBL" id="VDH97929.1"/>
    </source>
</evidence>
<evidence type="ECO:0000313" key="10">
    <source>
        <dbReference type="Proteomes" id="UP000596742"/>
    </source>
</evidence>
<evidence type="ECO:0000256" key="1">
    <source>
        <dbReference type="ARBA" id="ARBA00007623"/>
    </source>
</evidence>
<keyword evidence="4 6" id="KW-0788">Thiol protease</keyword>
<accession>A0A8B6C0P8</accession>
<dbReference type="SUPFAM" id="SSF54001">
    <property type="entry name" value="Cysteine proteinases"/>
    <property type="match status" value="1"/>
</dbReference>
<sequence>MPQMGCTITISSRKTHDVIKPKIATITDNSSEQTEVRKDKLTPRNWTSVVKAGGIGGGAGKARRNGKLFVDPDFRADMSSIFKHKVTAKKIIWKRPNEIIFNPVLVSDGTSRHDMKQGELNDCWFLSTLSAIAEKPQLMEKIIPVDNTFGTPSYNGKFHCRFWQFGKWVDVYIDDLLPTVNGDILFAHSSDPTEFWVSLVEKAYAKLNRSYEALEYGFEADAFTDLTGGLAEWYNPADLKEEDFYLIRAAFQCGAVIGCLSVGCRIRIRVEDKGDRDEREKKGMVSNHSYVITGVEEIPYLQNTAKLIRMRNPWGDTEWNGAWCDGSDEWCHVPESVQLELELKTQDDGEFWMNYRDFRKEYCNMIVCNLSPDFDHDGISDKAEYQLNLYGRWARGINAGGWLECESFHTNPQYILTLHTDISVQRRFNGRLPVVVSLLQVFQRQHKLDGGEMFAIGFEIFQLFNRPTVALNKTFFDHNDPLMPENEETYAEYRETSGRFFLDPGQYLLVPTTQQSNQQRSYLLRLFSVSRMECVPLDNVKDGSSEESGTASSQQRH</sequence>
<dbReference type="FunFam" id="3.90.70.10:FF:000114">
    <property type="entry name" value="Calpain a"/>
    <property type="match status" value="1"/>
</dbReference>
<dbReference type="EMBL" id="UYJE01000970">
    <property type="protein sequence ID" value="VDH97929.1"/>
    <property type="molecule type" value="Genomic_DNA"/>
</dbReference>
<dbReference type="InterPro" id="IPR022684">
    <property type="entry name" value="Calpain_cysteine_protease"/>
</dbReference>
<dbReference type="GO" id="GO:0005737">
    <property type="term" value="C:cytoplasm"/>
    <property type="evidence" value="ECO:0007669"/>
    <property type="project" value="TreeGrafter"/>
</dbReference>